<name>A0AAD7ZK04_DIPPU</name>
<evidence type="ECO:0000256" key="4">
    <source>
        <dbReference type="ARBA" id="ARBA00022692"/>
    </source>
</evidence>
<protein>
    <recommendedName>
        <fullName evidence="10">Ionotropic glutamate receptor C-terminal domain-containing protein</fullName>
    </recommendedName>
</protein>
<dbReference type="EMBL" id="JASPKZ010007911">
    <property type="protein sequence ID" value="KAJ9581492.1"/>
    <property type="molecule type" value="Genomic_DNA"/>
</dbReference>
<gene>
    <name evidence="11" type="ORF">L9F63_023331</name>
</gene>
<feature type="transmembrane region" description="Helical" evidence="9">
    <location>
        <begin position="191"/>
        <end position="209"/>
    </location>
</feature>
<sequence>MISKKETLVNPRIKSSYENKFKLVTHKFKFPNPEEEVLLDVWISNKGFLRKASLYPDKITNLMGKPFYITTISYPPFSVLDFEVDPPVNDGFEFRIVYEYIKKQNMTYKGVYDLENLWGAIWPNGSGNGLSGLVAMDQADIGFAAVYLWDDEYKFTDYSHAYGYSGITVVAPKPISLPGIMIPLLPFAPKMWLSVCIYLILTTVVLYGFSIATHKLLGADQNITNRYSTLLECGFRILGLLVLQVPNDERNQSVPRLIPMRHLVNWLILQFVVITTAYGGGLAMVLTLPRFTPPIETAADLAASGLPWAAMDSAFVFGIKSSPDPILRILTHNFCVGSEEELDKRTSTGDMAFVVERLQAGHFALPPYITEYSMEYLRLMKDDIFWGHCVFMVRKGAPHIEKFNKMVNYLKEAGVTLHWEGQVVREFLNERQQLSVIQSRTPLDLGPTKLQLEHLEGAYFLLFMGLCLSLVTFFAEHIYFRYRL</sequence>
<dbReference type="AlphaFoldDB" id="A0AAD7ZK04"/>
<keyword evidence="6 9" id="KW-0472">Membrane</keyword>
<keyword evidence="3" id="KW-1003">Cell membrane</keyword>
<dbReference type="Gene3D" id="1.10.287.70">
    <property type="match status" value="1"/>
</dbReference>
<evidence type="ECO:0000259" key="10">
    <source>
        <dbReference type="Pfam" id="PF00060"/>
    </source>
</evidence>
<dbReference type="InterPro" id="IPR001320">
    <property type="entry name" value="Iontro_rcpt_C"/>
</dbReference>
<dbReference type="PANTHER" id="PTHR42643:SF40">
    <property type="entry name" value="IONOTROPIC RECEPTOR 41A-RELATED"/>
    <property type="match status" value="1"/>
</dbReference>
<evidence type="ECO:0000256" key="6">
    <source>
        <dbReference type="ARBA" id="ARBA00023136"/>
    </source>
</evidence>
<proteinExistence type="inferred from homology"/>
<organism evidence="11 12">
    <name type="scientific">Diploptera punctata</name>
    <name type="common">Pacific beetle cockroach</name>
    <dbReference type="NCBI Taxonomy" id="6984"/>
    <lineage>
        <taxon>Eukaryota</taxon>
        <taxon>Metazoa</taxon>
        <taxon>Ecdysozoa</taxon>
        <taxon>Arthropoda</taxon>
        <taxon>Hexapoda</taxon>
        <taxon>Insecta</taxon>
        <taxon>Pterygota</taxon>
        <taxon>Neoptera</taxon>
        <taxon>Polyneoptera</taxon>
        <taxon>Dictyoptera</taxon>
        <taxon>Blattodea</taxon>
        <taxon>Blaberoidea</taxon>
        <taxon>Blaberidae</taxon>
        <taxon>Diplopterinae</taxon>
        <taxon>Diploptera</taxon>
    </lineage>
</organism>
<keyword evidence="5 9" id="KW-1133">Transmembrane helix</keyword>
<dbReference type="Pfam" id="PF00060">
    <property type="entry name" value="Lig_chan"/>
    <property type="match status" value="1"/>
</dbReference>
<keyword evidence="12" id="KW-1185">Reference proteome</keyword>
<feature type="domain" description="Ionotropic glutamate receptor C-terminal" evidence="10">
    <location>
        <begin position="190"/>
        <end position="466"/>
    </location>
</feature>
<dbReference type="SUPFAM" id="SSF53850">
    <property type="entry name" value="Periplasmic binding protein-like II"/>
    <property type="match status" value="1"/>
</dbReference>
<evidence type="ECO:0000256" key="2">
    <source>
        <dbReference type="ARBA" id="ARBA00008685"/>
    </source>
</evidence>
<feature type="transmembrane region" description="Helical" evidence="9">
    <location>
        <begin position="266"/>
        <end position="288"/>
    </location>
</feature>
<reference evidence="11" key="1">
    <citation type="journal article" date="2023" name="IScience">
        <title>Live-bearing cockroach genome reveals convergent evolutionary mechanisms linked to viviparity in insects and beyond.</title>
        <authorList>
            <person name="Fouks B."/>
            <person name="Harrison M.C."/>
            <person name="Mikhailova A.A."/>
            <person name="Marchal E."/>
            <person name="English S."/>
            <person name="Carruthers M."/>
            <person name="Jennings E.C."/>
            <person name="Chiamaka E.L."/>
            <person name="Frigard R.A."/>
            <person name="Pippel M."/>
            <person name="Attardo G.M."/>
            <person name="Benoit J.B."/>
            <person name="Bornberg-Bauer E."/>
            <person name="Tobe S.S."/>
        </authorList>
    </citation>
    <scope>NUCLEOTIDE SEQUENCE</scope>
    <source>
        <strain evidence="11">Stay&amp;Tobe</strain>
    </source>
</reference>
<evidence type="ECO:0000256" key="1">
    <source>
        <dbReference type="ARBA" id="ARBA00004651"/>
    </source>
</evidence>
<reference evidence="11" key="2">
    <citation type="submission" date="2023-05" db="EMBL/GenBank/DDBJ databases">
        <authorList>
            <person name="Fouks B."/>
        </authorList>
    </citation>
    <scope>NUCLEOTIDE SEQUENCE</scope>
    <source>
        <strain evidence="11">Stay&amp;Tobe</strain>
        <tissue evidence="11">Testes</tissue>
    </source>
</reference>
<evidence type="ECO:0000256" key="8">
    <source>
        <dbReference type="ARBA" id="ARBA00023180"/>
    </source>
</evidence>
<dbReference type="Gene3D" id="3.40.190.10">
    <property type="entry name" value="Periplasmic binding protein-like II"/>
    <property type="match status" value="1"/>
</dbReference>
<dbReference type="Proteomes" id="UP001233999">
    <property type="component" value="Unassembled WGS sequence"/>
</dbReference>
<dbReference type="GO" id="GO:0050906">
    <property type="term" value="P:detection of stimulus involved in sensory perception"/>
    <property type="evidence" value="ECO:0007669"/>
    <property type="project" value="UniProtKB-ARBA"/>
</dbReference>
<dbReference type="GO" id="GO:0005886">
    <property type="term" value="C:plasma membrane"/>
    <property type="evidence" value="ECO:0007669"/>
    <property type="project" value="UniProtKB-SubCell"/>
</dbReference>
<evidence type="ECO:0000313" key="11">
    <source>
        <dbReference type="EMBL" id="KAJ9581492.1"/>
    </source>
</evidence>
<evidence type="ECO:0000256" key="5">
    <source>
        <dbReference type="ARBA" id="ARBA00022989"/>
    </source>
</evidence>
<evidence type="ECO:0000313" key="12">
    <source>
        <dbReference type="Proteomes" id="UP001233999"/>
    </source>
</evidence>
<comment type="similarity">
    <text evidence="2">Belongs to the glutamate-gated ion channel (TC 1.A.10.1) family.</text>
</comment>
<keyword evidence="8" id="KW-0325">Glycoprotein</keyword>
<accession>A0AAD7ZK04</accession>
<dbReference type="PANTHER" id="PTHR42643">
    <property type="entry name" value="IONOTROPIC RECEPTOR 20A-RELATED"/>
    <property type="match status" value="1"/>
</dbReference>
<evidence type="ECO:0000256" key="7">
    <source>
        <dbReference type="ARBA" id="ARBA00023170"/>
    </source>
</evidence>
<comment type="caution">
    <text evidence="11">The sequence shown here is derived from an EMBL/GenBank/DDBJ whole genome shotgun (WGS) entry which is preliminary data.</text>
</comment>
<dbReference type="InterPro" id="IPR052192">
    <property type="entry name" value="Insect_Ionotropic_Sensory_Rcpt"/>
</dbReference>
<evidence type="ECO:0000256" key="3">
    <source>
        <dbReference type="ARBA" id="ARBA00022475"/>
    </source>
</evidence>
<feature type="transmembrane region" description="Helical" evidence="9">
    <location>
        <begin position="458"/>
        <end position="480"/>
    </location>
</feature>
<evidence type="ECO:0000256" key="9">
    <source>
        <dbReference type="SAM" id="Phobius"/>
    </source>
</evidence>
<dbReference type="GO" id="GO:0015276">
    <property type="term" value="F:ligand-gated monoatomic ion channel activity"/>
    <property type="evidence" value="ECO:0007669"/>
    <property type="project" value="InterPro"/>
</dbReference>
<keyword evidence="4 9" id="KW-0812">Transmembrane</keyword>
<keyword evidence="7" id="KW-0675">Receptor</keyword>
<comment type="subcellular location">
    <subcellularLocation>
        <location evidence="1">Cell membrane</location>
        <topology evidence="1">Multi-pass membrane protein</topology>
    </subcellularLocation>
</comment>